<evidence type="ECO:0000313" key="3">
    <source>
        <dbReference type="Proteomes" id="UP000565468"/>
    </source>
</evidence>
<dbReference type="AlphaFoldDB" id="A0A848M6P0"/>
<keyword evidence="2" id="KW-0489">Methyltransferase</keyword>
<dbReference type="Gene3D" id="3.40.50.150">
    <property type="entry name" value="Vaccinia Virus protein VP39"/>
    <property type="match status" value="1"/>
</dbReference>
<sequence length="250" mass="28930">MTEWYEKSFGEDYLLVYQHRDMQGAEHEVHNMVAWLKLEEHAKVLDLCCGMGRHSLVLAEAGNQVTGVDLSDELLAEAKSEDEQGQVRWLQSDMRRIPVQDGEFDAVLNLFTSFGYFTNDKEHIKVLEEIRRVLKPNGKFIIDFLNPAYVKRHLVPASSREAEGQQIEERRVIENGYVKKEITITSTEGGGEPRRYNERVKLYTCEEFRDMIHEAGLIIDQIHGSYDEDMYDPEESPRMIFVGRCPGERA</sequence>
<proteinExistence type="predicted"/>
<name>A0A848M6P0_PAELE</name>
<dbReference type="Gene3D" id="2.20.25.110">
    <property type="entry name" value="S-adenosyl-L-methionine-dependent methyltransferases"/>
    <property type="match status" value="1"/>
</dbReference>
<keyword evidence="2" id="KW-0808">Transferase</keyword>
<dbReference type="GO" id="GO:0008168">
    <property type="term" value="F:methyltransferase activity"/>
    <property type="evidence" value="ECO:0007669"/>
    <property type="project" value="UniProtKB-KW"/>
</dbReference>
<evidence type="ECO:0000313" key="2">
    <source>
        <dbReference type="EMBL" id="NMO95264.1"/>
    </source>
</evidence>
<organism evidence="2 3">
    <name type="scientific">Paenibacillus lemnae</name>
    <dbReference type="NCBI Taxonomy" id="1330551"/>
    <lineage>
        <taxon>Bacteria</taxon>
        <taxon>Bacillati</taxon>
        <taxon>Bacillota</taxon>
        <taxon>Bacilli</taxon>
        <taxon>Bacillales</taxon>
        <taxon>Paenibacillaceae</taxon>
        <taxon>Paenibacillus</taxon>
    </lineage>
</organism>
<dbReference type="InterPro" id="IPR050508">
    <property type="entry name" value="Methyltransf_Superfamily"/>
</dbReference>
<dbReference type="PANTHER" id="PTHR42912:SF93">
    <property type="entry name" value="N6-ADENOSINE-METHYLTRANSFERASE TMT1A"/>
    <property type="match status" value="1"/>
</dbReference>
<comment type="caution">
    <text evidence="2">The sequence shown here is derived from an EMBL/GenBank/DDBJ whole genome shotgun (WGS) entry which is preliminary data.</text>
</comment>
<accession>A0A848M6P0</accession>
<keyword evidence="3" id="KW-1185">Reference proteome</keyword>
<dbReference type="Proteomes" id="UP000565468">
    <property type="component" value="Unassembled WGS sequence"/>
</dbReference>
<dbReference type="InterPro" id="IPR029063">
    <property type="entry name" value="SAM-dependent_MTases_sf"/>
</dbReference>
<protein>
    <submittedName>
        <fullName evidence="2">Class I SAM-dependent methyltransferase</fullName>
    </submittedName>
</protein>
<gene>
    <name evidence="2" type="ORF">HII30_05610</name>
</gene>
<reference evidence="2 3" key="1">
    <citation type="submission" date="2020-04" db="EMBL/GenBank/DDBJ databases">
        <title>Paenibacillus algicola sp. nov., a novel marine bacterium producing alginate lyase.</title>
        <authorList>
            <person name="Huang H."/>
        </authorList>
    </citation>
    <scope>NUCLEOTIDE SEQUENCE [LARGE SCALE GENOMIC DNA]</scope>
    <source>
        <strain evidence="2 3">L7-75</strain>
    </source>
</reference>
<dbReference type="EMBL" id="JABBPN010000003">
    <property type="protein sequence ID" value="NMO95264.1"/>
    <property type="molecule type" value="Genomic_DNA"/>
</dbReference>
<dbReference type="InterPro" id="IPR041698">
    <property type="entry name" value="Methyltransf_25"/>
</dbReference>
<dbReference type="GO" id="GO:0032259">
    <property type="term" value="P:methylation"/>
    <property type="evidence" value="ECO:0007669"/>
    <property type="project" value="UniProtKB-KW"/>
</dbReference>
<dbReference type="Pfam" id="PF13649">
    <property type="entry name" value="Methyltransf_25"/>
    <property type="match status" value="1"/>
</dbReference>
<dbReference type="SUPFAM" id="SSF53335">
    <property type="entry name" value="S-adenosyl-L-methionine-dependent methyltransferases"/>
    <property type="match status" value="1"/>
</dbReference>
<evidence type="ECO:0000259" key="1">
    <source>
        <dbReference type="Pfam" id="PF13649"/>
    </source>
</evidence>
<dbReference type="PANTHER" id="PTHR42912">
    <property type="entry name" value="METHYLTRANSFERASE"/>
    <property type="match status" value="1"/>
</dbReference>
<dbReference type="CDD" id="cd02440">
    <property type="entry name" value="AdoMet_MTases"/>
    <property type="match status" value="1"/>
</dbReference>
<dbReference type="RefSeq" id="WP_169504005.1">
    <property type="nucleotide sequence ID" value="NZ_JABBPN010000003.1"/>
</dbReference>
<feature type="domain" description="Methyltransferase" evidence="1">
    <location>
        <begin position="44"/>
        <end position="138"/>
    </location>
</feature>